<comment type="caution">
    <text evidence="1">The sequence shown here is derived from an EMBL/GenBank/DDBJ whole genome shotgun (WGS) entry which is preliminary data.</text>
</comment>
<organism evidence="1 2">
    <name type="scientific">Coprinellus micaceus</name>
    <name type="common">Glistening ink-cap mushroom</name>
    <name type="synonym">Coprinus micaceus</name>
    <dbReference type="NCBI Taxonomy" id="71717"/>
    <lineage>
        <taxon>Eukaryota</taxon>
        <taxon>Fungi</taxon>
        <taxon>Dikarya</taxon>
        <taxon>Basidiomycota</taxon>
        <taxon>Agaricomycotina</taxon>
        <taxon>Agaricomycetes</taxon>
        <taxon>Agaricomycetidae</taxon>
        <taxon>Agaricales</taxon>
        <taxon>Agaricineae</taxon>
        <taxon>Psathyrellaceae</taxon>
        <taxon>Coprinellus</taxon>
    </lineage>
</organism>
<evidence type="ECO:0000313" key="2">
    <source>
        <dbReference type="Proteomes" id="UP000298030"/>
    </source>
</evidence>
<dbReference type="Proteomes" id="UP000298030">
    <property type="component" value="Unassembled WGS sequence"/>
</dbReference>
<sequence length="458" mass="52047">MSSFDLPIELIELIVDHITYQPRPESLNGLIACCTVHRDFTDLCQREIFRVVTLYQPYGGLPDIRHRYRPLNPKDLTRTPKFVDAVRRRPVLASYVHVLQYEVTCRAGEVMDSEKAAISAAQQMKNLVDLTLGWTGPRGDVGTLFEKVSTERAMLFSSLLRSLDSLESLTLHELVLPRPEFSLWASLSLKRLELVHCLVLFPSSSGPIPPIIRSGNRVCHPLKHLTCNIAGVVGFFNNDLNRQLHDPEVRSLDFTQLQSLEIHVENSDNIVNFLSRIPLSRLVESLKPVLLLDPQESDVGICHYVARHIHIPSIISAAKERYLNTFHGDAALTTLVRLTHLRILIIIQGERLLVGSGCRDYLWNELSDETKRIGESVPTLSEVRFMLHIRKQQSESEVEPRWEVPADPYDDLPDFADIPQQNRFETSDGPGHSLKVAVSTGPCVDRRHPRMKYVERNL</sequence>
<dbReference type="EMBL" id="QPFP01000105">
    <property type="protein sequence ID" value="TEB21658.1"/>
    <property type="molecule type" value="Genomic_DNA"/>
</dbReference>
<dbReference type="AlphaFoldDB" id="A0A4Y7SJ09"/>
<evidence type="ECO:0000313" key="1">
    <source>
        <dbReference type="EMBL" id="TEB21658.1"/>
    </source>
</evidence>
<protein>
    <submittedName>
        <fullName evidence="1">Uncharacterized protein</fullName>
    </submittedName>
</protein>
<keyword evidence="2" id="KW-1185">Reference proteome</keyword>
<reference evidence="1 2" key="1">
    <citation type="journal article" date="2019" name="Nat. Ecol. Evol.">
        <title>Megaphylogeny resolves global patterns of mushroom evolution.</title>
        <authorList>
            <person name="Varga T."/>
            <person name="Krizsan K."/>
            <person name="Foldi C."/>
            <person name="Dima B."/>
            <person name="Sanchez-Garcia M."/>
            <person name="Sanchez-Ramirez S."/>
            <person name="Szollosi G.J."/>
            <person name="Szarkandi J.G."/>
            <person name="Papp V."/>
            <person name="Albert L."/>
            <person name="Andreopoulos W."/>
            <person name="Angelini C."/>
            <person name="Antonin V."/>
            <person name="Barry K.W."/>
            <person name="Bougher N.L."/>
            <person name="Buchanan P."/>
            <person name="Buyck B."/>
            <person name="Bense V."/>
            <person name="Catcheside P."/>
            <person name="Chovatia M."/>
            <person name="Cooper J."/>
            <person name="Damon W."/>
            <person name="Desjardin D."/>
            <person name="Finy P."/>
            <person name="Geml J."/>
            <person name="Haridas S."/>
            <person name="Hughes K."/>
            <person name="Justo A."/>
            <person name="Karasinski D."/>
            <person name="Kautmanova I."/>
            <person name="Kiss B."/>
            <person name="Kocsube S."/>
            <person name="Kotiranta H."/>
            <person name="LaButti K.M."/>
            <person name="Lechner B.E."/>
            <person name="Liimatainen K."/>
            <person name="Lipzen A."/>
            <person name="Lukacs Z."/>
            <person name="Mihaltcheva S."/>
            <person name="Morgado L.N."/>
            <person name="Niskanen T."/>
            <person name="Noordeloos M.E."/>
            <person name="Ohm R.A."/>
            <person name="Ortiz-Santana B."/>
            <person name="Ovrebo C."/>
            <person name="Racz N."/>
            <person name="Riley R."/>
            <person name="Savchenko A."/>
            <person name="Shiryaev A."/>
            <person name="Soop K."/>
            <person name="Spirin V."/>
            <person name="Szebenyi C."/>
            <person name="Tomsovsky M."/>
            <person name="Tulloss R.E."/>
            <person name="Uehling J."/>
            <person name="Grigoriev I.V."/>
            <person name="Vagvolgyi C."/>
            <person name="Papp T."/>
            <person name="Martin F.M."/>
            <person name="Miettinen O."/>
            <person name="Hibbett D.S."/>
            <person name="Nagy L.G."/>
        </authorList>
    </citation>
    <scope>NUCLEOTIDE SEQUENCE [LARGE SCALE GENOMIC DNA]</scope>
    <source>
        <strain evidence="1 2">FP101781</strain>
    </source>
</reference>
<gene>
    <name evidence="1" type="ORF">FA13DRAFT_1819404</name>
</gene>
<name>A0A4Y7SJ09_COPMI</name>
<accession>A0A4Y7SJ09</accession>
<proteinExistence type="predicted"/>